<gene>
    <name evidence="1" type="ORF">BTCBT_005593</name>
</gene>
<proteinExistence type="predicted"/>
<evidence type="ECO:0000313" key="1">
    <source>
        <dbReference type="EMBL" id="ERH98254.1"/>
    </source>
</evidence>
<name>A0AAN4KN27_BACTU</name>
<comment type="caution">
    <text evidence="1">The sequence shown here is derived from an EMBL/GenBank/DDBJ whole genome shotgun (WGS) entry which is preliminary data.</text>
</comment>
<accession>A0AAN4KN27</accession>
<sequence>MHHYQPKIDYIYGDLIMGNAIIKNIDTAIRNMNTTAVKVLSSKISLYCPLVSTLLSLSKDLKTACTSLLLDVVSNFT</sequence>
<dbReference type="AlphaFoldDB" id="A0AAN4KN27"/>
<dbReference type="EMBL" id="ARXZ02000017">
    <property type="protein sequence ID" value="ERH98254.1"/>
    <property type="molecule type" value="Genomic_DNA"/>
</dbReference>
<dbReference type="Proteomes" id="UP000013487">
    <property type="component" value="Unassembled WGS sequence"/>
</dbReference>
<reference evidence="1 2" key="1">
    <citation type="journal article" date="2013" name="Genome Announc.">
        <title>Draft Genome Sequence of Bacillus thuringiensis var. thuringiensis Strain T01-328, a Brazilian Isolate That Produces a Soluble Pesticide Protein, Cry1Ia.</title>
        <authorList>
            <person name="Varani A.M."/>
            <person name="Lemos M.V."/>
            <person name="Fernandes C.C."/>
            <person name="Lemos E.G."/>
            <person name="Alves E.C."/>
            <person name="Desiderio J.A."/>
        </authorList>
    </citation>
    <scope>NUCLEOTIDE SEQUENCE [LARGE SCALE GENOMIC DNA]</scope>
    <source>
        <strain evidence="1 2">T01-328</strain>
    </source>
</reference>
<protein>
    <submittedName>
        <fullName evidence="1">Uncharacterized protein</fullName>
    </submittedName>
</protein>
<organism evidence="1 2">
    <name type="scientific">Bacillus thuringiensis T01-328</name>
    <dbReference type="NCBI Taxonomy" id="1324966"/>
    <lineage>
        <taxon>Bacteria</taxon>
        <taxon>Bacillati</taxon>
        <taxon>Bacillota</taxon>
        <taxon>Bacilli</taxon>
        <taxon>Bacillales</taxon>
        <taxon>Bacillaceae</taxon>
        <taxon>Bacillus</taxon>
        <taxon>Bacillus cereus group</taxon>
    </lineage>
</organism>
<evidence type="ECO:0000313" key="2">
    <source>
        <dbReference type="Proteomes" id="UP000013487"/>
    </source>
</evidence>